<dbReference type="OrthoDB" id="72269at2759"/>
<dbReference type="EMBL" id="ML179036">
    <property type="protein sequence ID" value="THV07837.1"/>
    <property type="molecule type" value="Genomic_DNA"/>
</dbReference>
<name>A0A4S8MWV6_DENBC</name>
<dbReference type="Proteomes" id="UP000297245">
    <property type="component" value="Unassembled WGS sequence"/>
</dbReference>
<keyword evidence="1" id="KW-1133">Transmembrane helix</keyword>
<organism evidence="3 4">
    <name type="scientific">Dendrothele bispora (strain CBS 962.96)</name>
    <dbReference type="NCBI Taxonomy" id="1314807"/>
    <lineage>
        <taxon>Eukaryota</taxon>
        <taxon>Fungi</taxon>
        <taxon>Dikarya</taxon>
        <taxon>Basidiomycota</taxon>
        <taxon>Agaricomycotina</taxon>
        <taxon>Agaricomycetes</taxon>
        <taxon>Agaricomycetidae</taxon>
        <taxon>Agaricales</taxon>
        <taxon>Agaricales incertae sedis</taxon>
        <taxon>Dendrothele</taxon>
    </lineage>
</organism>
<evidence type="ECO:0000256" key="2">
    <source>
        <dbReference type="SAM" id="SignalP"/>
    </source>
</evidence>
<feature type="chain" id="PRO_5020798008" evidence="2">
    <location>
        <begin position="20"/>
        <end position="344"/>
    </location>
</feature>
<feature type="transmembrane region" description="Helical" evidence="1">
    <location>
        <begin position="57"/>
        <end position="76"/>
    </location>
</feature>
<reference evidence="3 4" key="1">
    <citation type="journal article" date="2019" name="Nat. Ecol. Evol.">
        <title>Megaphylogeny resolves global patterns of mushroom evolution.</title>
        <authorList>
            <person name="Varga T."/>
            <person name="Krizsan K."/>
            <person name="Foldi C."/>
            <person name="Dima B."/>
            <person name="Sanchez-Garcia M."/>
            <person name="Sanchez-Ramirez S."/>
            <person name="Szollosi G.J."/>
            <person name="Szarkandi J.G."/>
            <person name="Papp V."/>
            <person name="Albert L."/>
            <person name="Andreopoulos W."/>
            <person name="Angelini C."/>
            <person name="Antonin V."/>
            <person name="Barry K.W."/>
            <person name="Bougher N.L."/>
            <person name="Buchanan P."/>
            <person name="Buyck B."/>
            <person name="Bense V."/>
            <person name="Catcheside P."/>
            <person name="Chovatia M."/>
            <person name="Cooper J."/>
            <person name="Damon W."/>
            <person name="Desjardin D."/>
            <person name="Finy P."/>
            <person name="Geml J."/>
            <person name="Haridas S."/>
            <person name="Hughes K."/>
            <person name="Justo A."/>
            <person name="Karasinski D."/>
            <person name="Kautmanova I."/>
            <person name="Kiss B."/>
            <person name="Kocsube S."/>
            <person name="Kotiranta H."/>
            <person name="LaButti K.M."/>
            <person name="Lechner B.E."/>
            <person name="Liimatainen K."/>
            <person name="Lipzen A."/>
            <person name="Lukacs Z."/>
            <person name="Mihaltcheva S."/>
            <person name="Morgado L.N."/>
            <person name="Niskanen T."/>
            <person name="Noordeloos M.E."/>
            <person name="Ohm R.A."/>
            <person name="Ortiz-Santana B."/>
            <person name="Ovrebo C."/>
            <person name="Racz N."/>
            <person name="Riley R."/>
            <person name="Savchenko A."/>
            <person name="Shiryaev A."/>
            <person name="Soop K."/>
            <person name="Spirin V."/>
            <person name="Szebenyi C."/>
            <person name="Tomsovsky M."/>
            <person name="Tulloss R.E."/>
            <person name="Uehling J."/>
            <person name="Grigoriev I.V."/>
            <person name="Vagvolgyi C."/>
            <person name="Papp T."/>
            <person name="Martin F.M."/>
            <person name="Miettinen O."/>
            <person name="Hibbett D.S."/>
            <person name="Nagy L.G."/>
        </authorList>
    </citation>
    <scope>NUCLEOTIDE SEQUENCE [LARGE SCALE GENOMIC DNA]</scope>
    <source>
        <strain evidence="3 4">CBS 962.96</strain>
    </source>
</reference>
<keyword evidence="4" id="KW-1185">Reference proteome</keyword>
<accession>A0A4S8MWV6</accession>
<feature type="transmembrane region" description="Helical" evidence="1">
    <location>
        <begin position="273"/>
        <end position="293"/>
    </location>
</feature>
<protein>
    <submittedName>
        <fullName evidence="3">Uncharacterized protein</fullName>
    </submittedName>
</protein>
<dbReference type="AlphaFoldDB" id="A0A4S8MWV6"/>
<evidence type="ECO:0000256" key="1">
    <source>
        <dbReference type="SAM" id="Phobius"/>
    </source>
</evidence>
<gene>
    <name evidence="3" type="ORF">K435DRAFT_708900</name>
</gene>
<feature type="transmembrane region" description="Helical" evidence="1">
    <location>
        <begin position="120"/>
        <end position="140"/>
    </location>
</feature>
<feature type="transmembrane region" description="Helical" evidence="1">
    <location>
        <begin position="218"/>
        <end position="238"/>
    </location>
</feature>
<feature type="transmembrane region" description="Helical" evidence="1">
    <location>
        <begin position="300"/>
        <end position="325"/>
    </location>
</feature>
<evidence type="ECO:0000313" key="4">
    <source>
        <dbReference type="Proteomes" id="UP000297245"/>
    </source>
</evidence>
<sequence>MSSKVTHVLLPLLIFPTLAALAYHYIVGHTDASGWGDKLKIQCLEDPANPYAGSYTGIAHVDTVLCILVSVFHASFTPVSLPFTMWFLTSAPPITAYLYLEAYRKNTPFPISFPIIPGVLMQTVTFGATFPTYWLLSILTGVTSRRASGGNSQVNRAHAEAVAFGVFIGMFIPTISMLILHDPTVTAIWQFFPFYASIAMAAHLFVRPAHKSQDSGFTIIVFLYIASFIISSSMHLAVVSSRFHDFELLKSFFVPSTSQLDLSLADDYHALHLLQWDAIFGFSATILGTLWFARSTPQFFGLLLWHIVAVPVFGPGAAIAGVALWRENYLHSDNSTPKSASLKK</sequence>
<feature type="transmembrane region" description="Helical" evidence="1">
    <location>
        <begin position="83"/>
        <end position="100"/>
    </location>
</feature>
<feature type="transmembrane region" description="Helical" evidence="1">
    <location>
        <begin position="187"/>
        <end position="206"/>
    </location>
</feature>
<evidence type="ECO:0000313" key="3">
    <source>
        <dbReference type="EMBL" id="THV07837.1"/>
    </source>
</evidence>
<feature type="signal peptide" evidence="2">
    <location>
        <begin position="1"/>
        <end position="19"/>
    </location>
</feature>
<keyword evidence="1" id="KW-0812">Transmembrane</keyword>
<keyword evidence="1" id="KW-0472">Membrane</keyword>
<keyword evidence="2" id="KW-0732">Signal</keyword>
<feature type="transmembrane region" description="Helical" evidence="1">
    <location>
        <begin position="161"/>
        <end position="181"/>
    </location>
</feature>
<proteinExistence type="predicted"/>